<comment type="similarity">
    <text evidence="6">Belongs to the TRAFAC class OBG-HflX-like GTPase superfamily. OBG GTPase family. YchF/OLA1 subfamily.</text>
</comment>
<dbReference type="PROSITE" id="PS51880">
    <property type="entry name" value="TGS"/>
    <property type="match status" value="1"/>
</dbReference>
<dbReference type="AlphaFoldDB" id="H6QXN8"/>
<evidence type="ECO:0000256" key="5">
    <source>
        <dbReference type="ARBA" id="ARBA00022842"/>
    </source>
</evidence>
<dbReference type="SUPFAM" id="SSF81271">
    <property type="entry name" value="TGS-like"/>
    <property type="match status" value="1"/>
</dbReference>
<reference evidence="9" key="1">
    <citation type="submission" date="2010-02" db="EMBL/GenBank/DDBJ databases">
        <title>Flagellar genes in a close relative of mitochondria: implications for the origin of eukaryotes.</title>
        <authorList>
            <person name="Bandi C."/>
            <person name="Sassera D."/>
            <person name="Epis S."/>
        </authorList>
    </citation>
    <scope>NUCLEOTIDE SEQUENCE</scope>
</reference>
<feature type="domain" description="OBG-type G" evidence="7">
    <location>
        <begin position="3"/>
        <end position="256"/>
    </location>
</feature>
<evidence type="ECO:0000256" key="4">
    <source>
        <dbReference type="ARBA" id="ARBA00022840"/>
    </source>
</evidence>
<dbReference type="InterPro" id="IPR012675">
    <property type="entry name" value="Beta-grasp_dom_sf"/>
</dbReference>
<dbReference type="PRINTS" id="PR00326">
    <property type="entry name" value="GTP1OBG"/>
</dbReference>
<proteinExistence type="inferred from homology"/>
<evidence type="ECO:0000256" key="6">
    <source>
        <dbReference type="HAMAP-Rule" id="MF_00944"/>
    </source>
</evidence>
<dbReference type="InterPro" id="IPR004095">
    <property type="entry name" value="TGS"/>
</dbReference>
<dbReference type="CDD" id="cd04867">
    <property type="entry name" value="TGS_YchF_OLA1"/>
    <property type="match status" value="1"/>
</dbReference>
<comment type="function">
    <text evidence="6">ATPase that binds to both the 70S ribosome and the 50S ribosomal subunit in a nucleotide-independent manner.</text>
</comment>
<dbReference type="FunFam" id="1.10.150.300:FF:000001">
    <property type="entry name" value="Ribosome-binding ATPase YchF"/>
    <property type="match status" value="1"/>
</dbReference>
<dbReference type="Gene3D" id="1.10.150.300">
    <property type="entry name" value="TGS-like domain"/>
    <property type="match status" value="1"/>
</dbReference>
<dbReference type="PROSITE" id="PS51710">
    <property type="entry name" value="G_OBG"/>
    <property type="match status" value="1"/>
</dbReference>
<dbReference type="HAMAP" id="MF_00944">
    <property type="entry name" value="YchF_OLA1_ATPase"/>
    <property type="match status" value="1"/>
</dbReference>
<evidence type="ECO:0000259" key="7">
    <source>
        <dbReference type="PROSITE" id="PS51710"/>
    </source>
</evidence>
<dbReference type="SUPFAM" id="SSF52540">
    <property type="entry name" value="P-loop containing nucleoside triphosphate hydrolases"/>
    <property type="match status" value="1"/>
</dbReference>
<dbReference type="Pfam" id="PF01926">
    <property type="entry name" value="MMR_HSR1"/>
    <property type="match status" value="1"/>
</dbReference>
<dbReference type="FunFam" id="3.10.20.30:FF:000001">
    <property type="entry name" value="Ribosome-binding ATPase YchF"/>
    <property type="match status" value="1"/>
</dbReference>
<dbReference type="InterPro" id="IPR013029">
    <property type="entry name" value="YchF_C"/>
</dbReference>
<sequence length="364" mass="40124">MALKCGIVGLPNVGKSTLFNALTSGIAAEAANYPFCTIDPNFGCVSVPDKRLEKLAELAGSQNTIHAQIELVDIAGLVRGAHEGQGHGNQFLSHIREVDCILYILRCFDDQDVIHVEGRVDPISDNEIIETELILADIQSLTKRIPNMEKKSKQSKEIADQLILINEVLKVLNEGKPARSLITEHNLNEINNLQLLTSKPFLYVCNVAESDIIDGNALTNAVLQKANEVGAKTVLISAQIEQEIANLTEKSEKEAFLKALVLEESSLHRLIRASYETLDLITFFTIGPKEAHAWTTHKGATAPQAAGVIHTDFEKGFICAETISCIDYMNYGSEAKVKEAGKLRLEGREYRVNDGDVMHFRFNV</sequence>
<feature type="domain" description="TGS" evidence="8">
    <location>
        <begin position="279"/>
        <end position="362"/>
    </location>
</feature>
<dbReference type="GO" id="GO:0016887">
    <property type="term" value="F:ATP hydrolysis activity"/>
    <property type="evidence" value="ECO:0007669"/>
    <property type="project" value="UniProtKB-UniRule"/>
</dbReference>
<organism evidence="9">
    <name type="scientific">Candidatus Midichloria mitochondrii</name>
    <dbReference type="NCBI Taxonomy" id="234827"/>
    <lineage>
        <taxon>Bacteria</taxon>
        <taxon>Pseudomonadati</taxon>
        <taxon>Pseudomonadota</taxon>
        <taxon>Alphaproteobacteria</taxon>
        <taxon>Rickettsiales</taxon>
        <taxon>Candidatus Midichloriaceae</taxon>
        <taxon>Candidatus Midichloria</taxon>
    </lineage>
</organism>
<dbReference type="InterPro" id="IPR006073">
    <property type="entry name" value="GTP-bd"/>
</dbReference>
<dbReference type="GO" id="GO:0043023">
    <property type="term" value="F:ribosomal large subunit binding"/>
    <property type="evidence" value="ECO:0007669"/>
    <property type="project" value="UniProtKB-UniRule"/>
</dbReference>
<evidence type="ECO:0000256" key="3">
    <source>
        <dbReference type="ARBA" id="ARBA00022741"/>
    </source>
</evidence>
<dbReference type="EMBL" id="FN666471">
    <property type="protein sequence ID" value="CBJ36185.1"/>
    <property type="molecule type" value="Genomic_DNA"/>
</dbReference>
<protein>
    <recommendedName>
        <fullName evidence="6">Ribosome-binding ATPase YchF</fullName>
    </recommendedName>
</protein>
<dbReference type="InterPro" id="IPR023192">
    <property type="entry name" value="TGS-like_dom_sf"/>
</dbReference>
<name>H6QXN8_9RICK</name>
<dbReference type="Pfam" id="PF06071">
    <property type="entry name" value="YchF-GTPase_C"/>
    <property type="match status" value="1"/>
</dbReference>
<comment type="cofactor">
    <cofactor evidence="1">
        <name>Mg(2+)</name>
        <dbReference type="ChEBI" id="CHEBI:18420"/>
    </cofactor>
</comment>
<dbReference type="PANTHER" id="PTHR23305:SF18">
    <property type="entry name" value="OBG-TYPE G DOMAIN-CONTAINING PROTEIN"/>
    <property type="match status" value="1"/>
</dbReference>
<dbReference type="GO" id="GO:0005525">
    <property type="term" value="F:GTP binding"/>
    <property type="evidence" value="ECO:0007669"/>
    <property type="project" value="InterPro"/>
</dbReference>
<dbReference type="PIRSF" id="PIRSF006641">
    <property type="entry name" value="CHP00092"/>
    <property type="match status" value="1"/>
</dbReference>
<keyword evidence="4 6" id="KW-0067">ATP-binding</keyword>
<feature type="binding site" evidence="6">
    <location>
        <begin position="12"/>
        <end position="17"/>
    </location>
    <ligand>
        <name>ATP</name>
        <dbReference type="ChEBI" id="CHEBI:30616"/>
    </ligand>
</feature>
<dbReference type="InterPro" id="IPR041706">
    <property type="entry name" value="YchF_N"/>
</dbReference>
<dbReference type="GO" id="GO:0046872">
    <property type="term" value="F:metal ion binding"/>
    <property type="evidence" value="ECO:0007669"/>
    <property type="project" value="UniProtKB-KW"/>
</dbReference>
<evidence type="ECO:0000259" key="8">
    <source>
        <dbReference type="PROSITE" id="PS51880"/>
    </source>
</evidence>
<dbReference type="Gene3D" id="3.40.50.300">
    <property type="entry name" value="P-loop containing nucleotide triphosphate hydrolases"/>
    <property type="match status" value="1"/>
</dbReference>
<dbReference type="InterPro" id="IPR031167">
    <property type="entry name" value="G_OBG"/>
</dbReference>
<dbReference type="GO" id="GO:0005737">
    <property type="term" value="C:cytoplasm"/>
    <property type="evidence" value="ECO:0007669"/>
    <property type="project" value="TreeGrafter"/>
</dbReference>
<evidence type="ECO:0000256" key="1">
    <source>
        <dbReference type="ARBA" id="ARBA00001946"/>
    </source>
</evidence>
<dbReference type="GO" id="GO:0005524">
    <property type="term" value="F:ATP binding"/>
    <property type="evidence" value="ECO:0007669"/>
    <property type="project" value="UniProtKB-UniRule"/>
</dbReference>
<dbReference type="Gene3D" id="3.10.20.30">
    <property type="match status" value="1"/>
</dbReference>
<keyword evidence="5" id="KW-0460">Magnesium</keyword>
<gene>
    <name evidence="6 9" type="primary">ychF</name>
</gene>
<evidence type="ECO:0000256" key="2">
    <source>
        <dbReference type="ARBA" id="ARBA00022723"/>
    </source>
</evidence>
<dbReference type="CDD" id="cd01900">
    <property type="entry name" value="YchF"/>
    <property type="match status" value="1"/>
</dbReference>
<accession>H6QXN8</accession>
<dbReference type="PANTHER" id="PTHR23305">
    <property type="entry name" value="OBG GTPASE FAMILY"/>
    <property type="match status" value="1"/>
</dbReference>
<keyword evidence="3 6" id="KW-0547">Nucleotide-binding</keyword>
<dbReference type="InterPro" id="IPR004396">
    <property type="entry name" value="ATPase_YchF/OLA1"/>
</dbReference>
<evidence type="ECO:0000313" key="9">
    <source>
        <dbReference type="EMBL" id="CBJ36185.1"/>
    </source>
</evidence>
<dbReference type="InterPro" id="IPR012676">
    <property type="entry name" value="TGS-like"/>
</dbReference>
<dbReference type="NCBIfam" id="TIGR00092">
    <property type="entry name" value="redox-regulated ATPase YchF"/>
    <property type="match status" value="1"/>
</dbReference>
<keyword evidence="2" id="KW-0479">Metal-binding</keyword>
<dbReference type="InterPro" id="IPR027417">
    <property type="entry name" value="P-loop_NTPase"/>
</dbReference>